<dbReference type="PANTHER" id="PTHR12280:SF30">
    <property type="entry name" value="FUMBLE"/>
    <property type="match status" value="1"/>
</dbReference>
<evidence type="ECO:0000256" key="1">
    <source>
        <dbReference type="SAM" id="MobiDB-lite"/>
    </source>
</evidence>
<feature type="region of interest" description="Disordered" evidence="1">
    <location>
        <begin position="92"/>
        <end position="120"/>
    </location>
</feature>
<accession>A0ABP0TTI8</accession>
<dbReference type="CDD" id="cd24122">
    <property type="entry name" value="ASKHA_NBD_PanK-II_Pank1-like"/>
    <property type="match status" value="1"/>
</dbReference>
<gene>
    <name evidence="2" type="ORF">CSSPTR1EN2_LOCUS7496</name>
</gene>
<proteinExistence type="predicted"/>
<protein>
    <recommendedName>
        <fullName evidence="4">Pantothenate kinase</fullName>
    </recommendedName>
</protein>
<dbReference type="Gene3D" id="3.30.420.510">
    <property type="match status" value="2"/>
</dbReference>
<dbReference type="Gene3D" id="3.30.420.40">
    <property type="match status" value="1"/>
</dbReference>
<dbReference type="EMBL" id="OZ019906">
    <property type="protein sequence ID" value="CAK9204658.1"/>
    <property type="molecule type" value="Genomic_DNA"/>
</dbReference>
<keyword evidence="3" id="KW-1185">Reference proteome</keyword>
<dbReference type="SUPFAM" id="SSF53067">
    <property type="entry name" value="Actin-like ATPase domain"/>
    <property type="match status" value="3"/>
</dbReference>
<evidence type="ECO:0008006" key="4">
    <source>
        <dbReference type="Google" id="ProtNLM"/>
    </source>
</evidence>
<evidence type="ECO:0000313" key="2">
    <source>
        <dbReference type="EMBL" id="CAK9204658.1"/>
    </source>
</evidence>
<dbReference type="PANTHER" id="PTHR12280">
    <property type="entry name" value="PANTOTHENATE KINASE"/>
    <property type="match status" value="1"/>
</dbReference>
<feature type="region of interest" description="Disordered" evidence="1">
    <location>
        <begin position="337"/>
        <end position="384"/>
    </location>
</feature>
<dbReference type="InterPro" id="IPR043129">
    <property type="entry name" value="ATPase_NBD"/>
</dbReference>
<dbReference type="InterPro" id="IPR004567">
    <property type="entry name" value="Type_II_PanK"/>
</dbReference>
<reference evidence="2" key="1">
    <citation type="submission" date="2024-02" db="EMBL/GenBank/DDBJ databases">
        <authorList>
            <consortium name="ELIXIR-Norway"/>
            <consortium name="Elixir Norway"/>
        </authorList>
    </citation>
    <scope>NUCLEOTIDE SEQUENCE</scope>
</reference>
<evidence type="ECO:0000313" key="3">
    <source>
        <dbReference type="Proteomes" id="UP001497512"/>
    </source>
</evidence>
<feature type="compositionally biased region" description="Low complexity" evidence="1">
    <location>
        <begin position="345"/>
        <end position="356"/>
    </location>
</feature>
<name>A0ABP0TTI8_9BRYO</name>
<organism evidence="2 3">
    <name type="scientific">Sphagnum troendelagicum</name>
    <dbReference type="NCBI Taxonomy" id="128251"/>
    <lineage>
        <taxon>Eukaryota</taxon>
        <taxon>Viridiplantae</taxon>
        <taxon>Streptophyta</taxon>
        <taxon>Embryophyta</taxon>
        <taxon>Bryophyta</taxon>
        <taxon>Sphagnophytina</taxon>
        <taxon>Sphagnopsida</taxon>
        <taxon>Sphagnales</taxon>
        <taxon>Sphagnaceae</taxon>
        <taxon>Sphagnum</taxon>
    </lineage>
</organism>
<sequence length="609" mass="64407">MSQWKAKAPAALLVPENSEDHSSHVVGDSCMRPIDPHPVPLPLHMSPLPETLLSPVDPGFLEGASSMARFGLDIGGTLCKVVFFEPLTGDASETKKSKLPQKGSVKDGSQGPRGMSSLGNCNGGSRVGTCIECSGAAVSEGLVPGPQSTISESICKGKNGIRRDACQAQICSPSGNGTSTDNTTSGFGGASPILKDHTCAAPDSSKEYGFLGEDSMRESSQRQARRIWISSHEPVHLPGRGTLYFKCFETWKMEEFLSLSNEHSLVTKGRVLGATGGGARKFRDKFLEIAGLQLQHADELKSLVRGIDFLARHAHHESFEYPSGSYEGGVIQRPWQENCSDDSQSDISGDDSPSSSPTEKEALQTQEKSTEKWNGGSKDMGLRGSTLATSGTGWQGGSEALYPYLVVNIGSGVSILRVDSADSFERVGGTSLGGSTFLGLASALTGCTSFEEAINLAMEGDSTQIDMLVGDIYGGDYAEMGLAATTVASSFGKLVQPGQREAAMQAPQNLAKAVLLMVTNNIGSIAMLHARAAGVAHIMFTGSFLHDNKLAMRLLTVAMNFWSKGNIKAVFLRHEGHAGAVGALLSTLELSNPIDALLLNSKWTPSDAC</sequence>
<dbReference type="Pfam" id="PF03630">
    <property type="entry name" value="Fumble"/>
    <property type="match status" value="2"/>
</dbReference>
<dbReference type="Proteomes" id="UP001497512">
    <property type="component" value="Chromosome 14"/>
</dbReference>